<accession>A0A5N7KKT3</accession>
<dbReference type="Proteomes" id="UP000326112">
    <property type="component" value="Unassembled WGS sequence"/>
</dbReference>
<comment type="caution">
    <text evidence="2">The sequence shown here is derived from an EMBL/GenBank/DDBJ whole genome shotgun (WGS) entry which is preliminary data.</text>
</comment>
<dbReference type="Gene3D" id="3.30.420.10">
    <property type="entry name" value="Ribonuclease H-like superfamily/Ribonuclease H"/>
    <property type="match status" value="1"/>
</dbReference>
<proteinExistence type="predicted"/>
<evidence type="ECO:0000313" key="3">
    <source>
        <dbReference type="Proteomes" id="UP000326112"/>
    </source>
</evidence>
<organism evidence="2 3">
    <name type="scientific">Pseudomonas kitaguniensis</name>
    <dbReference type="NCBI Taxonomy" id="2607908"/>
    <lineage>
        <taxon>Bacteria</taxon>
        <taxon>Pseudomonadati</taxon>
        <taxon>Pseudomonadota</taxon>
        <taxon>Gammaproteobacteria</taxon>
        <taxon>Pseudomonadales</taxon>
        <taxon>Pseudomonadaceae</taxon>
        <taxon>Pseudomonas</taxon>
    </lineage>
</organism>
<sequence>MPIELVEGLQVIAAGKAAVVTRALGGEHVEVVLVSTSKTVILKLSDIEYLKPTNRLNVVPLSTVRPLDVPDQEMKEACRRFEILEKLRSGELNFTEASLELGVAKSHLYKLQKNFDKELGPIGLVRKLRGVKRGVSRLSELAQVEIMKSIAKFQNEESIPLSTVWNDVQIACMEKGIASPCQRTIVRRIKATLTARQVTRLREGKAVATQKHAARPGKRKTGRPLELVQMDHTLVDIILLANDRVHIIGRPWLTVVIDVNTRVLLGYYLSLHSPSAVSVASAMSHAVLMKNEFLERLDLAKYSYPFFGVPAIVYMDNAGEFTSAKFLSALTRAQIAYDHRPLGAKHYGGHVERYIGTMMNKVHLLSGTTMSDSRARKDLSKCAEPTMTFREFSRWFCLQVFEYHNKVHSGLGESPAEAWNSYFKPAGITPYPPIVTDPHQFRLQFMPTDTRDVHPYGIQFKGKFYWDPIIEPHIGAKKAVFKYDPFSLSQIWLRVDSSYIPVPFSDLSEPDLTFEEYRASLCFSGRKIPGTFTDLAVVDSYREAEGIVGESKKLAARSKAHKEEYHLAHPSPNVPAENVLNVDYTRPPKPFNGGKCHGS</sequence>
<dbReference type="SUPFAM" id="SSF53098">
    <property type="entry name" value="Ribonuclease H-like"/>
    <property type="match status" value="1"/>
</dbReference>
<dbReference type="InterPro" id="IPR036397">
    <property type="entry name" value="RNaseH_sf"/>
</dbReference>
<dbReference type="InterPro" id="IPR015378">
    <property type="entry name" value="Transposase-like_Mu_C"/>
</dbReference>
<dbReference type="PROSITE" id="PS50994">
    <property type="entry name" value="INTEGRASE"/>
    <property type="match status" value="1"/>
</dbReference>
<keyword evidence="3" id="KW-1185">Reference proteome</keyword>
<dbReference type="InterPro" id="IPR012337">
    <property type="entry name" value="RNaseH-like_sf"/>
</dbReference>
<name>A0A5N7KKT3_9PSED</name>
<dbReference type="RefSeq" id="WP_152746372.1">
    <property type="nucleotide sequence ID" value="NZ_VUAZ01000052.1"/>
</dbReference>
<dbReference type="Pfam" id="PF09299">
    <property type="entry name" value="Mu-transpos_C"/>
    <property type="match status" value="1"/>
</dbReference>
<feature type="domain" description="Integrase catalytic" evidence="1">
    <location>
        <begin position="220"/>
        <end position="423"/>
    </location>
</feature>
<evidence type="ECO:0000259" key="1">
    <source>
        <dbReference type="PROSITE" id="PS50994"/>
    </source>
</evidence>
<evidence type="ECO:0000313" key="2">
    <source>
        <dbReference type="EMBL" id="MPR02335.1"/>
    </source>
</evidence>
<dbReference type="EMBL" id="VUAZ01000052">
    <property type="protein sequence ID" value="MPR02335.1"/>
    <property type="molecule type" value="Genomic_DNA"/>
</dbReference>
<dbReference type="InterPro" id="IPR001584">
    <property type="entry name" value="Integrase_cat-core"/>
</dbReference>
<reference evidence="2 3" key="1">
    <citation type="journal article" date="2020" name="Int. J. Syst. Evol. Microbiol.">
        <title>Pseudomonas kitaguniensis sp. nov., a pathogen causing bacterial rot of Welsh onion in Japan.</title>
        <authorList>
            <person name="Sawada H."/>
            <person name="Fujikawa T."/>
            <person name="Nishiwaki Y."/>
            <person name="Horita H."/>
        </authorList>
    </citation>
    <scope>NUCLEOTIDE SEQUENCE [LARGE SCALE GENOMIC DNA]</scope>
    <source>
        <strain evidence="2 3">MAFF 212408</strain>
    </source>
</reference>
<gene>
    <name evidence="2" type="ORF">F0169_09760</name>
</gene>
<protein>
    <submittedName>
        <fullName evidence="2">DDE-type integrase/transposase/recombinase</fullName>
    </submittedName>
</protein>
<reference evidence="2 3" key="2">
    <citation type="journal article" date="2023" name="Plant Pathol.">
        <title>Dismantling and reorganizing Pseudomonas marginalis sensu#lato.</title>
        <authorList>
            <person name="Sawada H."/>
            <person name="Fujikawa T."/>
            <person name="Satou M."/>
        </authorList>
    </citation>
    <scope>NUCLEOTIDE SEQUENCE [LARGE SCALE GENOMIC DNA]</scope>
    <source>
        <strain evidence="2 3">MAFF 212408</strain>
    </source>
</reference>